<name>A0AAW4WCC2_9FIRM</name>
<feature type="domain" description="DUF4179" evidence="3">
    <location>
        <begin position="43"/>
        <end position="100"/>
    </location>
</feature>
<comment type="caution">
    <text evidence="4">The sequence shown here is derived from an EMBL/GenBank/DDBJ whole genome shotgun (WGS) entry which is preliminary data.</text>
</comment>
<dbReference type="InterPro" id="IPR037126">
    <property type="entry name" value="PdaC/RsiV-like_sf"/>
</dbReference>
<protein>
    <submittedName>
        <fullName evidence="4">RsiV family protein</fullName>
    </submittedName>
</protein>
<dbReference type="Pfam" id="PF13786">
    <property type="entry name" value="DUF4179"/>
    <property type="match status" value="1"/>
</dbReference>
<dbReference type="Pfam" id="PF11738">
    <property type="entry name" value="DUF3298"/>
    <property type="match status" value="1"/>
</dbReference>
<dbReference type="Gene3D" id="3.90.640.20">
    <property type="entry name" value="Heat-shock cognate protein, ATPase"/>
    <property type="match status" value="1"/>
</dbReference>
<reference evidence="4" key="1">
    <citation type="submission" date="2021-10" db="EMBL/GenBank/DDBJ databases">
        <title>Anaerobic single-cell dispensing facilitates the cultivation of human gut bacteria.</title>
        <authorList>
            <person name="Afrizal A."/>
        </authorList>
    </citation>
    <scope>NUCLEOTIDE SEQUENCE</scope>
    <source>
        <strain evidence="4">CLA-AA-H204</strain>
    </source>
</reference>
<feature type="domain" description="DUF3298" evidence="2">
    <location>
        <begin position="204"/>
        <end position="289"/>
    </location>
</feature>
<gene>
    <name evidence="4" type="ORF">LKD47_07665</name>
</gene>
<dbReference type="Gene3D" id="3.30.565.40">
    <property type="entry name" value="Fervidobacterium nodosum Rt17-B1 like"/>
    <property type="match status" value="1"/>
</dbReference>
<dbReference type="InterPro" id="IPR021729">
    <property type="entry name" value="DUF3298"/>
</dbReference>
<dbReference type="RefSeq" id="WP_227710123.1">
    <property type="nucleotide sequence ID" value="NZ_JAJEQW010000007.1"/>
</dbReference>
<keyword evidence="1" id="KW-0472">Membrane</keyword>
<evidence type="ECO:0000256" key="1">
    <source>
        <dbReference type="SAM" id="Phobius"/>
    </source>
</evidence>
<evidence type="ECO:0000313" key="5">
    <source>
        <dbReference type="Proteomes" id="UP001198893"/>
    </source>
</evidence>
<accession>A0AAW4WCC2</accession>
<dbReference type="EMBL" id="JAJEQW010000007">
    <property type="protein sequence ID" value="MCC2242174.1"/>
    <property type="molecule type" value="Genomic_DNA"/>
</dbReference>
<organism evidence="4 5">
    <name type="scientific">Roseburia amylophila</name>
    <dbReference type="NCBI Taxonomy" id="2981794"/>
    <lineage>
        <taxon>Bacteria</taxon>
        <taxon>Bacillati</taxon>
        <taxon>Bacillota</taxon>
        <taxon>Clostridia</taxon>
        <taxon>Lachnospirales</taxon>
        <taxon>Lachnospiraceae</taxon>
        <taxon>Roseburia</taxon>
    </lineage>
</organism>
<dbReference type="InterPro" id="IPR025436">
    <property type="entry name" value="DUF4179"/>
</dbReference>
<keyword evidence="1" id="KW-1133">Transmembrane helix</keyword>
<evidence type="ECO:0000259" key="2">
    <source>
        <dbReference type="Pfam" id="PF11738"/>
    </source>
</evidence>
<evidence type="ECO:0000259" key="3">
    <source>
        <dbReference type="Pfam" id="PF13786"/>
    </source>
</evidence>
<evidence type="ECO:0000313" key="4">
    <source>
        <dbReference type="EMBL" id="MCC2242174.1"/>
    </source>
</evidence>
<feature type="transmembrane region" description="Helical" evidence="1">
    <location>
        <begin position="44"/>
        <end position="64"/>
    </location>
</feature>
<proteinExistence type="predicted"/>
<dbReference type="AlphaFoldDB" id="A0AAW4WCC2"/>
<sequence>MNHEKIDRMKQEYEQIEVPEALKTQVEAGIRKGKRETQKGSIRFLKGAATVAAAMVALVISVNVSPTIAHAMEEVPLLGTIVKVVNFSTYSDVQDDKNMEANVDIPQVAVTNQDGEVLSDETDELNQEVKKYAGGIIKSYQSDVASIGDGENGNEAVNSSYQVVTDNDRLFALRIDTSIVMAGSNQYTKIYNIDKKTGNTITLNDLFQKDSDYLDRISEEIEKQMKENMEKDSNLQYFLDKDVDGYSFDGIKNDVNFYVNKEGELTIVFDKYEVAPGYMGIVEFTIPTSVVSDIIKDGYLQ</sequence>
<keyword evidence="1" id="KW-0812">Transmembrane</keyword>
<dbReference type="Proteomes" id="UP001198893">
    <property type="component" value="Unassembled WGS sequence"/>
</dbReference>